<dbReference type="InterPro" id="IPR046625">
    <property type="entry name" value="DUF6737"/>
</dbReference>
<dbReference type="EMBL" id="CAACVJ010000457">
    <property type="protein sequence ID" value="VEP16930.1"/>
    <property type="molecule type" value="Genomic_DNA"/>
</dbReference>
<reference evidence="3 4" key="1">
    <citation type="submission" date="2019-01" db="EMBL/GenBank/DDBJ databases">
        <authorList>
            <person name="Brito A."/>
        </authorList>
    </citation>
    <scope>NUCLEOTIDE SEQUENCE [LARGE SCALE GENOMIC DNA]</scope>
    <source>
        <strain evidence="3">1</strain>
    </source>
</reference>
<dbReference type="PANTHER" id="PTHR36046">
    <property type="entry name" value="PROTEIN, PUTATIVE-RELATED"/>
    <property type="match status" value="1"/>
</dbReference>
<name>A0A563VZT5_9CYAN</name>
<keyword evidence="1" id="KW-0812">Transmembrane</keyword>
<feature type="transmembrane region" description="Helical" evidence="1">
    <location>
        <begin position="45"/>
        <end position="63"/>
    </location>
</feature>
<keyword evidence="1" id="KW-0472">Membrane</keyword>
<protein>
    <recommendedName>
        <fullName evidence="2">DUF6737 domain-containing protein</fullName>
    </recommendedName>
</protein>
<feature type="domain" description="DUF6737" evidence="2">
    <location>
        <begin position="10"/>
        <end position="65"/>
    </location>
</feature>
<dbReference type="OrthoDB" id="426582at2"/>
<sequence length="77" mass="9293">MKNQNTSNFNVWNYKPWWCQPWSIILTGITIIGISWLLFHIVWLSVIVAMPIILWWIYFLVLYPRMVQKMYDSGINS</sequence>
<dbReference type="Proteomes" id="UP000320055">
    <property type="component" value="Unassembled WGS sequence"/>
</dbReference>
<keyword evidence="1" id="KW-1133">Transmembrane helix</keyword>
<keyword evidence="4" id="KW-1185">Reference proteome</keyword>
<evidence type="ECO:0000313" key="3">
    <source>
        <dbReference type="EMBL" id="VEP16930.1"/>
    </source>
</evidence>
<proteinExistence type="predicted"/>
<evidence type="ECO:0000256" key="1">
    <source>
        <dbReference type="SAM" id="Phobius"/>
    </source>
</evidence>
<dbReference type="PANTHER" id="PTHR36046:SF1">
    <property type="entry name" value="DUF6737 DOMAIN-CONTAINING PROTEIN"/>
    <property type="match status" value="1"/>
</dbReference>
<evidence type="ECO:0000259" key="2">
    <source>
        <dbReference type="Pfam" id="PF20522"/>
    </source>
</evidence>
<organism evidence="3 4">
    <name type="scientific">Hyella patelloides LEGE 07179</name>
    <dbReference type="NCBI Taxonomy" id="945734"/>
    <lineage>
        <taxon>Bacteria</taxon>
        <taxon>Bacillati</taxon>
        <taxon>Cyanobacteriota</taxon>
        <taxon>Cyanophyceae</taxon>
        <taxon>Pleurocapsales</taxon>
        <taxon>Hyellaceae</taxon>
        <taxon>Hyella</taxon>
    </lineage>
</organism>
<evidence type="ECO:0000313" key="4">
    <source>
        <dbReference type="Proteomes" id="UP000320055"/>
    </source>
</evidence>
<feature type="transmembrane region" description="Helical" evidence="1">
    <location>
        <begin position="21"/>
        <end position="39"/>
    </location>
</feature>
<gene>
    <name evidence="3" type="ORF">H1P_510033</name>
</gene>
<dbReference type="RefSeq" id="WP_144866614.1">
    <property type="nucleotide sequence ID" value="NZ_LR213811.1"/>
</dbReference>
<dbReference type="AlphaFoldDB" id="A0A563VZT5"/>
<accession>A0A563VZT5</accession>
<dbReference type="Pfam" id="PF20522">
    <property type="entry name" value="DUF6737"/>
    <property type="match status" value="1"/>
</dbReference>